<reference evidence="4" key="2">
    <citation type="submission" date="2021-11" db="EMBL/GenBank/DDBJ databases">
        <authorList>
            <consortium name="Genoscope - CEA"/>
            <person name="William W."/>
        </authorList>
    </citation>
    <scope>NUCLEOTIDE SEQUENCE</scope>
</reference>
<dbReference type="EMBL" id="CAKKNE010000005">
    <property type="protein sequence ID" value="CAH0378024.1"/>
    <property type="molecule type" value="Genomic_DNA"/>
</dbReference>
<accession>A0A7S3ZRZ1</accession>
<feature type="region of interest" description="Disordered" evidence="1">
    <location>
        <begin position="81"/>
        <end position="104"/>
    </location>
</feature>
<dbReference type="Proteomes" id="UP000789595">
    <property type="component" value="Unassembled WGS sequence"/>
</dbReference>
<evidence type="ECO:0000313" key="4">
    <source>
        <dbReference type="EMBL" id="CAH0378024.1"/>
    </source>
</evidence>
<reference evidence="3" key="1">
    <citation type="submission" date="2021-01" db="EMBL/GenBank/DDBJ databases">
        <authorList>
            <person name="Corre E."/>
            <person name="Pelletier E."/>
            <person name="Niang G."/>
            <person name="Scheremetjew M."/>
            <person name="Finn R."/>
            <person name="Kale V."/>
            <person name="Holt S."/>
            <person name="Cochrane G."/>
            <person name="Meng A."/>
            <person name="Brown T."/>
            <person name="Cohen L."/>
        </authorList>
    </citation>
    <scope>NUCLEOTIDE SEQUENCE</scope>
    <source>
        <strain evidence="3">CCMP1756</strain>
    </source>
</reference>
<feature type="signal peptide" evidence="2">
    <location>
        <begin position="1"/>
        <end position="32"/>
    </location>
</feature>
<organism evidence="3">
    <name type="scientific">Pelagomonas calceolata</name>
    <dbReference type="NCBI Taxonomy" id="35677"/>
    <lineage>
        <taxon>Eukaryota</taxon>
        <taxon>Sar</taxon>
        <taxon>Stramenopiles</taxon>
        <taxon>Ochrophyta</taxon>
        <taxon>Pelagophyceae</taxon>
        <taxon>Pelagomonadales</taxon>
        <taxon>Pelagomonadaceae</taxon>
        <taxon>Pelagomonas</taxon>
    </lineage>
</organism>
<dbReference type="EMBL" id="HBIW01008314">
    <property type="protein sequence ID" value="CAE0691602.1"/>
    <property type="molecule type" value="Transcribed_RNA"/>
</dbReference>
<feature type="compositionally biased region" description="Basic and acidic residues" evidence="1">
    <location>
        <begin position="95"/>
        <end position="104"/>
    </location>
</feature>
<evidence type="ECO:0000256" key="2">
    <source>
        <dbReference type="SAM" id="SignalP"/>
    </source>
</evidence>
<dbReference type="OrthoDB" id="419709at2759"/>
<keyword evidence="5" id="KW-1185">Reference proteome</keyword>
<protein>
    <submittedName>
        <fullName evidence="3">Uncharacterized protein</fullName>
    </submittedName>
</protein>
<dbReference type="AlphaFoldDB" id="A0A7S3ZRZ1"/>
<keyword evidence="2" id="KW-0732">Signal</keyword>
<proteinExistence type="predicted"/>
<evidence type="ECO:0000256" key="1">
    <source>
        <dbReference type="SAM" id="MobiDB-lite"/>
    </source>
</evidence>
<gene>
    <name evidence="3" type="ORF">PCAL00307_LOCUS7038</name>
    <name evidence="4" type="ORF">PECAL_5P25410</name>
</gene>
<evidence type="ECO:0000313" key="5">
    <source>
        <dbReference type="Proteomes" id="UP000789595"/>
    </source>
</evidence>
<name>A0A7S3ZRZ1_9STRA</name>
<evidence type="ECO:0000313" key="3">
    <source>
        <dbReference type="EMBL" id="CAE0691602.1"/>
    </source>
</evidence>
<feature type="chain" id="PRO_5036212281" evidence="2">
    <location>
        <begin position="33"/>
        <end position="539"/>
    </location>
</feature>
<sequence length="539" mass="61508">MGDKRSGARPRQPSQGGCLVVAALVLMAFLYANNPAVQDADDGIALRLARVAELDVELQGHAALRDAARSDVELARAQAEHIEAPPEPPPPPRQQRREVLTTKPESQKDYRGYTFWSSDFHISPIADLKDLFAPMGMRIIDESLSGHCHLKKTCSRNLKVITKQNGITLGQCPNQLRRKFFEAYVNDARMRSVDAFLCHHAAGLCEAFMPFNKSLIVVASTRYEIGRHDPRRWKAWNANLKAIAAHPRNVVAANNRYDAEYVKYFTGLSHVPVLPNYCGYTGVTYNPTRRQILIGPGRGVKDHFVQQLDSAARNKRFQGQQLQFKRIRDLYPHFEYSDLAAHPCIVLIPYQVSLMSIFEYYRMGIPMWAPSPELLAQWQLKYRVMSERTWDLVRKKRPTRGSPLPRAPGASHRHDPNDEFDIKAIAFWIKYADFYEWPHISTFTSFDDLVQQLTAPSLDLRGMSQKVIAYNEEMVRDLKSEWRSIFAKMFRGLQPAASEPREQKRNYDEALLAKYGARQSDRCVGDAFDGAASDWLVRP</sequence>